<feature type="signal peptide" evidence="7">
    <location>
        <begin position="1"/>
        <end position="24"/>
    </location>
</feature>
<dbReference type="FunFam" id="3.10.50.40:FF:000006">
    <property type="entry name" value="Peptidyl-prolyl cis-trans isomerase"/>
    <property type="match status" value="1"/>
</dbReference>
<dbReference type="InterPro" id="IPR029000">
    <property type="entry name" value="Cyclophilin-like_dom_sf"/>
</dbReference>
<keyword evidence="7" id="KW-0732">Signal</keyword>
<dbReference type="CDD" id="cd00317">
    <property type="entry name" value="cyclophilin"/>
    <property type="match status" value="1"/>
</dbReference>
<dbReference type="PROSITE" id="PS51257">
    <property type="entry name" value="PROKAR_LIPOPROTEIN"/>
    <property type="match status" value="1"/>
</dbReference>
<evidence type="ECO:0000313" key="11">
    <source>
        <dbReference type="Proteomes" id="UP000198820"/>
    </source>
</evidence>
<name>A0A1H3YF41_9FLAO</name>
<dbReference type="Gene3D" id="2.40.100.10">
    <property type="entry name" value="Cyclophilin-like"/>
    <property type="match status" value="1"/>
</dbReference>
<evidence type="ECO:0000256" key="1">
    <source>
        <dbReference type="ARBA" id="ARBA00000971"/>
    </source>
</evidence>
<comment type="catalytic activity">
    <reaction evidence="1 6">
        <text>[protein]-peptidylproline (omega=180) = [protein]-peptidylproline (omega=0)</text>
        <dbReference type="Rhea" id="RHEA:16237"/>
        <dbReference type="Rhea" id="RHEA-COMP:10747"/>
        <dbReference type="Rhea" id="RHEA-COMP:10748"/>
        <dbReference type="ChEBI" id="CHEBI:83833"/>
        <dbReference type="ChEBI" id="CHEBI:83834"/>
        <dbReference type="EC" id="5.2.1.8"/>
    </reaction>
</comment>
<reference evidence="10 11" key="1">
    <citation type="submission" date="2016-10" db="EMBL/GenBank/DDBJ databases">
        <authorList>
            <person name="de Groot N.N."/>
        </authorList>
    </citation>
    <scope>NUCLEOTIDE SEQUENCE [LARGE SCALE GENOMIC DNA]</scope>
    <source>
        <strain evidence="10 11">DSM 23581</strain>
    </source>
</reference>
<dbReference type="GO" id="GO:0003755">
    <property type="term" value="F:peptidyl-prolyl cis-trans isomerase activity"/>
    <property type="evidence" value="ECO:0007669"/>
    <property type="project" value="UniProtKB-KW"/>
</dbReference>
<dbReference type="SUPFAM" id="SSF54534">
    <property type="entry name" value="FKBP-like"/>
    <property type="match status" value="1"/>
</dbReference>
<evidence type="ECO:0000313" key="10">
    <source>
        <dbReference type="EMBL" id="SEA10195.1"/>
    </source>
</evidence>
<dbReference type="InterPro" id="IPR002130">
    <property type="entry name" value="Cyclophilin-type_PPIase_dom"/>
</dbReference>
<evidence type="ECO:0000256" key="3">
    <source>
        <dbReference type="ARBA" id="ARBA00013194"/>
    </source>
</evidence>
<accession>A0A1H3YF41</accession>
<dbReference type="GO" id="GO:0006457">
    <property type="term" value="P:protein folding"/>
    <property type="evidence" value="ECO:0007669"/>
    <property type="project" value="InterPro"/>
</dbReference>
<proteinExistence type="inferred from homology"/>
<dbReference type="Gene3D" id="3.10.50.40">
    <property type="match status" value="1"/>
</dbReference>
<keyword evidence="5 6" id="KW-0413">Isomerase</keyword>
<evidence type="ECO:0000256" key="4">
    <source>
        <dbReference type="ARBA" id="ARBA00023110"/>
    </source>
</evidence>
<dbReference type="SUPFAM" id="SSF50891">
    <property type="entry name" value="Cyclophilin-like"/>
    <property type="match status" value="1"/>
</dbReference>
<evidence type="ECO:0000256" key="2">
    <source>
        <dbReference type="ARBA" id="ARBA00007365"/>
    </source>
</evidence>
<dbReference type="PROSITE" id="PS00170">
    <property type="entry name" value="CSA_PPIASE_1"/>
    <property type="match status" value="1"/>
</dbReference>
<dbReference type="PRINTS" id="PR00153">
    <property type="entry name" value="CSAPPISMRASE"/>
</dbReference>
<dbReference type="RefSeq" id="WP_093240570.1">
    <property type="nucleotide sequence ID" value="NZ_FNQF01000003.1"/>
</dbReference>
<sequence>MTHLKKMKLLPLLMLVFAFTSCNEYPDLEDGLYAKFDTNHGEFLLKLYHDKKPITVGNFVALAEGNHPDADDEFKGKPFYDGLKFHRIIDGFMIQGGDPQGTGQGSAGYKFNDEFDSSLTHDKGVISMANSGPNTNGSQFFITVAPTKHLDGRHSIFGEIAQGEKVVDSIGKVETTKPGDKPVNDVVMNKVEIIRVGKEAKNFDAPQAYKGGLEAIKKEKEAEKAEVVKTIEEMKAKMETAESGLMYYIEEKNPEGKQAEASKTVRVHYAGYLTDGTKFDSSFDRGQPISFRLGTGQVIKGWDEGVELLKEGETAHLLIPSDLAYGGRQRGPIPADATLYFKVKLVEVLDN</sequence>
<dbReference type="EC" id="5.2.1.8" evidence="3 6"/>
<keyword evidence="11" id="KW-1185">Reference proteome</keyword>
<organism evidence="10 11">
    <name type="scientific">Psychroflexus halocasei</name>
    <dbReference type="NCBI Taxonomy" id="908615"/>
    <lineage>
        <taxon>Bacteria</taxon>
        <taxon>Pseudomonadati</taxon>
        <taxon>Bacteroidota</taxon>
        <taxon>Flavobacteriia</taxon>
        <taxon>Flavobacteriales</taxon>
        <taxon>Flavobacteriaceae</taxon>
        <taxon>Psychroflexus</taxon>
    </lineage>
</organism>
<dbReference type="STRING" id="908615.SAMN05421540_103127"/>
<dbReference type="PANTHER" id="PTHR45625">
    <property type="entry name" value="PEPTIDYL-PROLYL CIS-TRANS ISOMERASE-RELATED"/>
    <property type="match status" value="1"/>
</dbReference>
<dbReference type="InterPro" id="IPR001179">
    <property type="entry name" value="PPIase_FKBP_dom"/>
</dbReference>
<dbReference type="PROSITE" id="PS50059">
    <property type="entry name" value="FKBP_PPIASE"/>
    <property type="match status" value="1"/>
</dbReference>
<gene>
    <name evidence="10" type="ORF">SAMN05421540_103127</name>
</gene>
<dbReference type="InterPro" id="IPR046357">
    <property type="entry name" value="PPIase_dom_sf"/>
</dbReference>
<dbReference type="PANTHER" id="PTHR45625:SF4">
    <property type="entry name" value="PEPTIDYLPROLYL ISOMERASE DOMAIN AND WD REPEAT-CONTAINING PROTEIN 1"/>
    <property type="match status" value="1"/>
</dbReference>
<dbReference type="EMBL" id="FNQF01000003">
    <property type="protein sequence ID" value="SEA10195.1"/>
    <property type="molecule type" value="Genomic_DNA"/>
</dbReference>
<protein>
    <recommendedName>
        <fullName evidence="3 6">peptidylprolyl isomerase</fullName>
        <ecNumber evidence="3 6">5.2.1.8</ecNumber>
    </recommendedName>
</protein>
<dbReference type="InterPro" id="IPR020892">
    <property type="entry name" value="Cyclophilin-type_PPIase_CS"/>
</dbReference>
<evidence type="ECO:0000259" key="9">
    <source>
        <dbReference type="PROSITE" id="PS50072"/>
    </source>
</evidence>
<evidence type="ECO:0000259" key="8">
    <source>
        <dbReference type="PROSITE" id="PS50059"/>
    </source>
</evidence>
<dbReference type="AlphaFoldDB" id="A0A1H3YF41"/>
<feature type="domain" description="PPIase cyclophilin-type" evidence="9">
    <location>
        <begin position="37"/>
        <end position="193"/>
    </location>
</feature>
<keyword evidence="4 6" id="KW-0697">Rotamase</keyword>
<dbReference type="InterPro" id="IPR044666">
    <property type="entry name" value="Cyclophilin_A-like"/>
</dbReference>
<evidence type="ECO:0000256" key="7">
    <source>
        <dbReference type="SAM" id="SignalP"/>
    </source>
</evidence>
<dbReference type="Pfam" id="PF00160">
    <property type="entry name" value="Pro_isomerase"/>
    <property type="match status" value="1"/>
</dbReference>
<dbReference type="Pfam" id="PF00254">
    <property type="entry name" value="FKBP_C"/>
    <property type="match status" value="1"/>
</dbReference>
<dbReference type="Proteomes" id="UP000198820">
    <property type="component" value="Unassembled WGS sequence"/>
</dbReference>
<comment type="similarity">
    <text evidence="2">Belongs to the cyclophilin-type PPIase family.</text>
</comment>
<evidence type="ECO:0000256" key="6">
    <source>
        <dbReference type="PROSITE-ProRule" id="PRU00277"/>
    </source>
</evidence>
<evidence type="ECO:0000256" key="5">
    <source>
        <dbReference type="ARBA" id="ARBA00023235"/>
    </source>
</evidence>
<feature type="domain" description="PPIase FKBP-type" evidence="8">
    <location>
        <begin position="262"/>
        <end position="349"/>
    </location>
</feature>
<dbReference type="PROSITE" id="PS50072">
    <property type="entry name" value="CSA_PPIASE_2"/>
    <property type="match status" value="1"/>
</dbReference>
<feature type="chain" id="PRO_5011450748" description="peptidylprolyl isomerase" evidence="7">
    <location>
        <begin position="25"/>
        <end position="351"/>
    </location>
</feature>